<sequence length="52" mass="6402">FRTYSLISYILLVNYKLRLLNIIRYYPAFYILLLELILKALYIKDYIIIKLN</sequence>
<dbReference type="EMBL" id="MPDP01000277">
    <property type="protein sequence ID" value="KAK1458572.1"/>
    <property type="molecule type" value="Genomic_DNA"/>
</dbReference>
<evidence type="ECO:0000313" key="2">
    <source>
        <dbReference type="EMBL" id="KAK1458572.1"/>
    </source>
</evidence>
<comment type="caution">
    <text evidence="2">The sequence shown here is derived from an EMBL/GenBank/DDBJ whole genome shotgun (WGS) entry which is preliminary data.</text>
</comment>
<reference evidence="2" key="1">
    <citation type="submission" date="2016-11" db="EMBL/GenBank/DDBJ databases">
        <title>The genome sequence of Colletotrichum cuscutae.</title>
        <authorList>
            <person name="Baroncelli R."/>
        </authorList>
    </citation>
    <scope>NUCLEOTIDE SEQUENCE</scope>
    <source>
        <strain evidence="2">IMI 304802</strain>
    </source>
</reference>
<keyword evidence="1" id="KW-0472">Membrane</keyword>
<evidence type="ECO:0000313" key="3">
    <source>
        <dbReference type="Proteomes" id="UP001239213"/>
    </source>
</evidence>
<dbReference type="Proteomes" id="UP001239213">
    <property type="component" value="Unassembled WGS sequence"/>
</dbReference>
<proteinExistence type="predicted"/>
<name>A0AAI9UL41_9PEZI</name>
<organism evidence="2 3">
    <name type="scientific">Colletotrichum cuscutae</name>
    <dbReference type="NCBI Taxonomy" id="1209917"/>
    <lineage>
        <taxon>Eukaryota</taxon>
        <taxon>Fungi</taxon>
        <taxon>Dikarya</taxon>
        <taxon>Ascomycota</taxon>
        <taxon>Pezizomycotina</taxon>
        <taxon>Sordariomycetes</taxon>
        <taxon>Hypocreomycetidae</taxon>
        <taxon>Glomerellales</taxon>
        <taxon>Glomerellaceae</taxon>
        <taxon>Colletotrichum</taxon>
        <taxon>Colletotrichum acutatum species complex</taxon>
    </lineage>
</organism>
<keyword evidence="1" id="KW-1133">Transmembrane helix</keyword>
<accession>A0AAI9UL41</accession>
<protein>
    <submittedName>
        <fullName evidence="2">Uncharacterized protein</fullName>
    </submittedName>
</protein>
<keyword evidence="1" id="KW-0812">Transmembrane</keyword>
<dbReference type="AlphaFoldDB" id="A0AAI9UL41"/>
<evidence type="ECO:0000256" key="1">
    <source>
        <dbReference type="SAM" id="Phobius"/>
    </source>
</evidence>
<feature type="transmembrane region" description="Helical" evidence="1">
    <location>
        <begin position="22"/>
        <end position="42"/>
    </location>
</feature>
<feature type="non-terminal residue" evidence="2">
    <location>
        <position position="1"/>
    </location>
</feature>
<gene>
    <name evidence="2" type="ORF">CCUS01_09236</name>
</gene>
<keyword evidence="3" id="KW-1185">Reference proteome</keyword>